<dbReference type="PANTHER" id="PTHR43692">
    <property type="entry name" value="UDP-N-ACETYLMURAMOYLALANINE--D-GLUTAMATE LIGASE"/>
    <property type="match status" value="1"/>
</dbReference>
<comment type="catalytic activity">
    <reaction evidence="7 8">
        <text>UDP-N-acetyl-alpha-D-muramoyl-L-alanine + D-glutamate + ATP = UDP-N-acetyl-alpha-D-muramoyl-L-alanyl-D-glutamate + ADP + phosphate + H(+)</text>
        <dbReference type="Rhea" id="RHEA:16429"/>
        <dbReference type="ChEBI" id="CHEBI:15378"/>
        <dbReference type="ChEBI" id="CHEBI:29986"/>
        <dbReference type="ChEBI" id="CHEBI:30616"/>
        <dbReference type="ChEBI" id="CHEBI:43474"/>
        <dbReference type="ChEBI" id="CHEBI:83898"/>
        <dbReference type="ChEBI" id="CHEBI:83900"/>
        <dbReference type="ChEBI" id="CHEBI:456216"/>
        <dbReference type="EC" id="6.3.2.9"/>
    </reaction>
</comment>
<dbReference type="Proteomes" id="UP000676506">
    <property type="component" value="Chromosome 1"/>
</dbReference>
<gene>
    <name evidence="7 11" type="primary">murD</name>
    <name evidence="11" type="ORF">J8C06_03580</name>
</gene>
<feature type="domain" description="Mur ligase central" evidence="10">
    <location>
        <begin position="115"/>
        <end position="296"/>
    </location>
</feature>
<keyword evidence="7 8" id="KW-0961">Cell wall biogenesis/degradation</keyword>
<dbReference type="InterPro" id="IPR004101">
    <property type="entry name" value="Mur_ligase_C"/>
</dbReference>
<dbReference type="InterPro" id="IPR036615">
    <property type="entry name" value="Mur_ligase_C_dom_sf"/>
</dbReference>
<keyword evidence="4 7" id="KW-0436">Ligase</keyword>
<keyword evidence="5 7" id="KW-0547">Nucleotide-binding</keyword>
<dbReference type="HAMAP" id="MF_00639">
    <property type="entry name" value="MurD"/>
    <property type="match status" value="1"/>
</dbReference>
<feature type="domain" description="Mur ligase C-terminal" evidence="9">
    <location>
        <begin position="318"/>
        <end position="432"/>
    </location>
</feature>
<evidence type="ECO:0000256" key="6">
    <source>
        <dbReference type="ARBA" id="ARBA00022840"/>
    </source>
</evidence>
<dbReference type="GO" id="GO:0008764">
    <property type="term" value="F:UDP-N-acetylmuramoylalanine-D-glutamate ligase activity"/>
    <property type="evidence" value="ECO:0007669"/>
    <property type="project" value="UniProtKB-EC"/>
</dbReference>
<organism evidence="11 12">
    <name type="scientific">Chloracidobacterium validum</name>
    <dbReference type="NCBI Taxonomy" id="2821543"/>
    <lineage>
        <taxon>Bacteria</taxon>
        <taxon>Pseudomonadati</taxon>
        <taxon>Acidobacteriota</taxon>
        <taxon>Terriglobia</taxon>
        <taxon>Terriglobales</taxon>
        <taxon>Acidobacteriaceae</taxon>
        <taxon>Chloracidobacterium</taxon>
    </lineage>
</organism>
<dbReference type="PANTHER" id="PTHR43692:SF1">
    <property type="entry name" value="UDP-N-ACETYLMURAMOYLALANINE--D-GLUTAMATE LIGASE"/>
    <property type="match status" value="1"/>
</dbReference>
<comment type="pathway">
    <text evidence="2 7 8">Cell wall biogenesis; peptidoglycan biosynthesis.</text>
</comment>
<feature type="binding site" evidence="7">
    <location>
        <begin position="117"/>
        <end position="123"/>
    </location>
    <ligand>
        <name>ATP</name>
        <dbReference type="ChEBI" id="CHEBI:30616"/>
    </ligand>
</feature>
<evidence type="ECO:0000313" key="12">
    <source>
        <dbReference type="Proteomes" id="UP000676506"/>
    </source>
</evidence>
<evidence type="ECO:0000256" key="8">
    <source>
        <dbReference type="RuleBase" id="RU003664"/>
    </source>
</evidence>
<dbReference type="Pfam" id="PF08245">
    <property type="entry name" value="Mur_ligase_M"/>
    <property type="match status" value="1"/>
</dbReference>
<dbReference type="RefSeq" id="WP_211429420.1">
    <property type="nucleotide sequence ID" value="NZ_CP072648.1"/>
</dbReference>
<evidence type="ECO:0000256" key="5">
    <source>
        <dbReference type="ARBA" id="ARBA00022741"/>
    </source>
</evidence>
<dbReference type="Gene3D" id="3.40.50.720">
    <property type="entry name" value="NAD(P)-binding Rossmann-like Domain"/>
    <property type="match status" value="1"/>
</dbReference>
<dbReference type="SUPFAM" id="SSF51984">
    <property type="entry name" value="MurCD N-terminal domain"/>
    <property type="match status" value="1"/>
</dbReference>
<sequence length="464" mass="49041">MACDDQNRRMVVMGAGVSGLAAARFLLARGAQVTVVDRRPLDQLPEAARSLCAQGAVIECGDGSDATLLAADEIVLSPGVPPTLPGLERARQAGVSIIGEIELAFRHLRGRIVAITGSNGKSTTTTLVGQLLAEGGLPTQVGGNIGVAAVSLVETSREDGWTVLECSSFQLETVVTFRPQVGVLLNITPDHLDRHGTFERYVAAKLNLFRCFDRETLAVLNADDPTTPRAQALLAARGAPVTLFSAQRELAEGLFLRGNQVICRTREAERILLDRADIPLPGQHNLENALASLAVALAAGVAPEDARTTICRFRGLEHRMEFVAEINGVRYFNDSKATNIAAAQVAIASFPAGLHVILGGLDKGSDFAPLVEVLAPRAASVALIGKAAEKLEATLAGRLPQPVTRHPSLADAVAALAARARPGDTVLLAPACASFDMFDNFEHRGQVFKNIVKGEIANARSKPS</sequence>
<comment type="subcellular location">
    <subcellularLocation>
        <location evidence="1 7 8">Cytoplasm</location>
    </subcellularLocation>
</comment>
<dbReference type="Pfam" id="PF02875">
    <property type="entry name" value="Mur_ligase_C"/>
    <property type="match status" value="1"/>
</dbReference>
<protein>
    <recommendedName>
        <fullName evidence="7 8">UDP-N-acetylmuramoylalanine--D-glutamate ligase</fullName>
        <ecNumber evidence="7 8">6.3.2.9</ecNumber>
    </recommendedName>
    <alternativeName>
        <fullName evidence="7">D-glutamic acid-adding enzyme</fullName>
    </alternativeName>
    <alternativeName>
        <fullName evidence="7">UDP-N-acetylmuramoyl-L-alanyl-D-glutamate synthetase</fullName>
    </alternativeName>
</protein>
<dbReference type="EMBL" id="CP072648">
    <property type="protein sequence ID" value="QUW03530.1"/>
    <property type="molecule type" value="Genomic_DNA"/>
</dbReference>
<dbReference type="SUPFAM" id="SSF53623">
    <property type="entry name" value="MurD-like peptide ligases, catalytic domain"/>
    <property type="match status" value="1"/>
</dbReference>
<keyword evidence="7 8" id="KW-0133">Cell shape</keyword>
<keyword evidence="12" id="KW-1185">Reference proteome</keyword>
<keyword evidence="7 8" id="KW-0131">Cell cycle</keyword>
<name>A0ABX8BDB7_9BACT</name>
<accession>A0ABX8BDB7</accession>
<keyword evidence="6 7" id="KW-0067">ATP-binding</keyword>
<comment type="similarity">
    <text evidence="7">Belongs to the MurCDEF family.</text>
</comment>
<dbReference type="Gene3D" id="3.90.190.20">
    <property type="entry name" value="Mur ligase, C-terminal domain"/>
    <property type="match status" value="1"/>
</dbReference>
<proteinExistence type="inferred from homology"/>
<dbReference type="Gene3D" id="3.40.1190.10">
    <property type="entry name" value="Mur-like, catalytic domain"/>
    <property type="match status" value="1"/>
</dbReference>
<evidence type="ECO:0000256" key="2">
    <source>
        <dbReference type="ARBA" id="ARBA00004752"/>
    </source>
</evidence>
<reference evidence="11 12" key="1">
    <citation type="submission" date="2021-03" db="EMBL/GenBank/DDBJ databases">
        <title>Genomic and phenotypic characterization of Chloracidobacterium isolates provides evidence for multiple species.</title>
        <authorList>
            <person name="Saini M.K."/>
            <person name="Costas A.M.G."/>
            <person name="Tank M."/>
            <person name="Bryant D.A."/>
        </authorList>
    </citation>
    <scope>NUCLEOTIDE SEQUENCE [LARGE SCALE GENOMIC DNA]</scope>
    <source>
        <strain evidence="11 12">BV2-C</strain>
    </source>
</reference>
<dbReference type="EC" id="6.3.2.9" evidence="7 8"/>
<evidence type="ECO:0000259" key="10">
    <source>
        <dbReference type="Pfam" id="PF08245"/>
    </source>
</evidence>
<evidence type="ECO:0000256" key="1">
    <source>
        <dbReference type="ARBA" id="ARBA00004496"/>
    </source>
</evidence>
<evidence type="ECO:0000313" key="11">
    <source>
        <dbReference type="EMBL" id="QUW03530.1"/>
    </source>
</evidence>
<evidence type="ECO:0000256" key="4">
    <source>
        <dbReference type="ARBA" id="ARBA00022598"/>
    </source>
</evidence>
<comment type="function">
    <text evidence="7 8">Cell wall formation. Catalyzes the addition of glutamate to the nucleotide precursor UDP-N-acetylmuramoyl-L-alanine (UMA).</text>
</comment>
<keyword evidence="7 8" id="KW-0573">Peptidoglycan synthesis</keyword>
<evidence type="ECO:0000259" key="9">
    <source>
        <dbReference type="Pfam" id="PF02875"/>
    </source>
</evidence>
<dbReference type="Pfam" id="PF21799">
    <property type="entry name" value="MurD-like_N"/>
    <property type="match status" value="1"/>
</dbReference>
<evidence type="ECO:0000256" key="3">
    <source>
        <dbReference type="ARBA" id="ARBA00022490"/>
    </source>
</evidence>
<dbReference type="NCBIfam" id="TIGR01087">
    <property type="entry name" value="murD"/>
    <property type="match status" value="1"/>
</dbReference>
<dbReference type="InterPro" id="IPR013221">
    <property type="entry name" value="Mur_ligase_cen"/>
</dbReference>
<dbReference type="SUPFAM" id="SSF53244">
    <property type="entry name" value="MurD-like peptide ligases, peptide-binding domain"/>
    <property type="match status" value="1"/>
</dbReference>
<dbReference type="InterPro" id="IPR036565">
    <property type="entry name" value="Mur-like_cat_sf"/>
</dbReference>
<dbReference type="InterPro" id="IPR005762">
    <property type="entry name" value="MurD"/>
</dbReference>
<keyword evidence="3 7" id="KW-0963">Cytoplasm</keyword>
<evidence type="ECO:0000256" key="7">
    <source>
        <dbReference type="HAMAP-Rule" id="MF_00639"/>
    </source>
</evidence>
<keyword evidence="7 8" id="KW-0132">Cell division</keyword>